<dbReference type="PANTHER" id="PTHR15503:SF22">
    <property type="entry name" value="TRANSPOSON TY3-I GAG POLYPROTEIN"/>
    <property type="match status" value="1"/>
</dbReference>
<feature type="compositionally biased region" description="Polar residues" evidence="3">
    <location>
        <begin position="162"/>
        <end position="177"/>
    </location>
</feature>
<protein>
    <recommendedName>
        <fullName evidence="4">CCHC-type domain-containing protein</fullName>
    </recommendedName>
</protein>
<dbReference type="GO" id="GO:0008270">
    <property type="term" value="F:zinc ion binding"/>
    <property type="evidence" value="ECO:0007669"/>
    <property type="project" value="UniProtKB-KW"/>
</dbReference>
<dbReference type="SMART" id="SM00343">
    <property type="entry name" value="ZnF_C2HC"/>
    <property type="match status" value="1"/>
</dbReference>
<evidence type="ECO:0000256" key="3">
    <source>
        <dbReference type="SAM" id="MobiDB-lite"/>
    </source>
</evidence>
<dbReference type="Pfam" id="PF00098">
    <property type="entry name" value="zf-CCHC"/>
    <property type="match status" value="1"/>
</dbReference>
<evidence type="ECO:0000259" key="4">
    <source>
        <dbReference type="PROSITE" id="PS50158"/>
    </source>
</evidence>
<dbReference type="GO" id="GO:0006397">
    <property type="term" value="P:mRNA processing"/>
    <property type="evidence" value="ECO:0007669"/>
    <property type="project" value="UniProtKB-KW"/>
</dbReference>
<feature type="compositionally biased region" description="Low complexity" evidence="3">
    <location>
        <begin position="104"/>
        <end position="142"/>
    </location>
</feature>
<sequence>MKKFFIELFDFIFPPDFRNMQRKKLNRCYQNEKSVTAHVAEFIQIYSTIGLNDDQEKVVKIWNSFRGDIQQELYRDKLDPELSTWKEVVKAAERAEVLLKAGAKNNPSQNNSKSTQSQQGGSSQGNQNGSSSGRNNNTSRGGFESRGRGRRGRKNSAPRGVSFQTNAVHLPGNNKSSPPEKKMSAERRNEMLAKGLCFTCSEHGHVARDCPKSSTVKSKTKGKPPGSNTSQVASTSAVDNSLYEGTEVLETLRVGAILHDLLEVEEGGVPIQSSELQTMENFSFQHDDSPVNPIADECWQDERFGVCRLNDSEYIIFDHETNEEAMLEAKYLQCPEFKLGAWYTWRRMEALGLDPDAFPQDERFDIELGDALVDGACIWLGREARDPSRFEVEESGCGMLTIRDSILGVEVRLVKSKLLNEQFDLMAWCKAAFDAANATVGEPDLMSVPDTDFEWVSSESELEHFSESSSTPSGMPSLKSVSDTDSEASSTASDMPSLQSVSNSDAGSDVDDDPINYGTQAETWEDRLKLWEKATNENWDYSPQSSTEDLKIRTHLIGDLLGNAVAAYLEYMQPFPGNEDIWWSDERRERPRFTVTRISKDLYTVYDTFSEEITEMPVEYLRVPYFSLATYYAGLCAQRSEVRDYEPYELHREVIGELFADALQQYFAEVALEFPSFNDLSVSRVLREPDDLEGPDTFEINIPLEGRDIQEYIPEKDLMNPRLDMVK</sequence>
<feature type="compositionally biased region" description="Low complexity" evidence="3">
    <location>
        <begin position="212"/>
        <end position="227"/>
    </location>
</feature>
<keyword evidence="6" id="KW-1185">Reference proteome</keyword>
<evidence type="ECO:0000256" key="1">
    <source>
        <dbReference type="ARBA" id="ARBA00022664"/>
    </source>
</evidence>
<keyword evidence="2" id="KW-0479">Metal-binding</keyword>
<feature type="domain" description="CCHC-type" evidence="4">
    <location>
        <begin position="197"/>
        <end position="212"/>
    </location>
</feature>
<dbReference type="GO" id="GO:0003676">
    <property type="term" value="F:nucleic acid binding"/>
    <property type="evidence" value="ECO:0007669"/>
    <property type="project" value="InterPro"/>
</dbReference>
<feature type="region of interest" description="Disordered" evidence="3">
    <location>
        <begin position="205"/>
        <end position="238"/>
    </location>
</feature>
<keyword evidence="2" id="KW-0862">Zinc</keyword>
<dbReference type="PANTHER" id="PTHR15503">
    <property type="entry name" value="LDOC1 RELATED"/>
    <property type="match status" value="1"/>
</dbReference>
<feature type="region of interest" description="Disordered" evidence="3">
    <location>
        <begin position="459"/>
        <end position="519"/>
    </location>
</feature>
<organism evidence="5 6">
    <name type="scientific">Mycena albidolilacea</name>
    <dbReference type="NCBI Taxonomy" id="1033008"/>
    <lineage>
        <taxon>Eukaryota</taxon>
        <taxon>Fungi</taxon>
        <taxon>Dikarya</taxon>
        <taxon>Basidiomycota</taxon>
        <taxon>Agaricomycotina</taxon>
        <taxon>Agaricomycetes</taxon>
        <taxon>Agaricomycetidae</taxon>
        <taxon>Agaricales</taxon>
        <taxon>Marasmiineae</taxon>
        <taxon>Mycenaceae</taxon>
        <taxon>Mycena</taxon>
    </lineage>
</organism>
<keyword evidence="2" id="KW-0863">Zinc-finger</keyword>
<evidence type="ECO:0000313" key="5">
    <source>
        <dbReference type="EMBL" id="KAJ7331563.1"/>
    </source>
</evidence>
<feature type="compositionally biased region" description="Polar residues" evidence="3">
    <location>
        <begin position="228"/>
        <end position="238"/>
    </location>
</feature>
<accession>A0AAD6ZPP7</accession>
<dbReference type="InterPro" id="IPR001878">
    <property type="entry name" value="Znf_CCHC"/>
</dbReference>
<dbReference type="AlphaFoldDB" id="A0AAD6ZPP7"/>
<evidence type="ECO:0000313" key="6">
    <source>
        <dbReference type="Proteomes" id="UP001218218"/>
    </source>
</evidence>
<dbReference type="InterPro" id="IPR032567">
    <property type="entry name" value="RTL1-rel"/>
</dbReference>
<evidence type="ECO:0000256" key="2">
    <source>
        <dbReference type="PROSITE-ProRule" id="PRU00047"/>
    </source>
</evidence>
<dbReference type="InterPro" id="IPR036875">
    <property type="entry name" value="Znf_CCHC_sf"/>
</dbReference>
<name>A0AAD6ZPP7_9AGAR</name>
<dbReference type="SUPFAM" id="SSF57756">
    <property type="entry name" value="Retrovirus zinc finger-like domains"/>
    <property type="match status" value="1"/>
</dbReference>
<proteinExistence type="predicted"/>
<keyword evidence="1" id="KW-0507">mRNA processing</keyword>
<comment type="caution">
    <text evidence="5">The sequence shown here is derived from an EMBL/GenBank/DDBJ whole genome shotgun (WGS) entry which is preliminary data.</text>
</comment>
<dbReference type="PROSITE" id="PS50158">
    <property type="entry name" value="ZF_CCHC"/>
    <property type="match status" value="1"/>
</dbReference>
<reference evidence="5" key="1">
    <citation type="submission" date="2023-03" db="EMBL/GenBank/DDBJ databases">
        <title>Massive genome expansion in bonnet fungi (Mycena s.s.) driven by repeated elements and novel gene families across ecological guilds.</title>
        <authorList>
            <consortium name="Lawrence Berkeley National Laboratory"/>
            <person name="Harder C.B."/>
            <person name="Miyauchi S."/>
            <person name="Viragh M."/>
            <person name="Kuo A."/>
            <person name="Thoen E."/>
            <person name="Andreopoulos B."/>
            <person name="Lu D."/>
            <person name="Skrede I."/>
            <person name="Drula E."/>
            <person name="Henrissat B."/>
            <person name="Morin E."/>
            <person name="Kohler A."/>
            <person name="Barry K."/>
            <person name="LaButti K."/>
            <person name="Morin E."/>
            <person name="Salamov A."/>
            <person name="Lipzen A."/>
            <person name="Mereny Z."/>
            <person name="Hegedus B."/>
            <person name="Baldrian P."/>
            <person name="Stursova M."/>
            <person name="Weitz H."/>
            <person name="Taylor A."/>
            <person name="Grigoriev I.V."/>
            <person name="Nagy L.G."/>
            <person name="Martin F."/>
            <person name="Kauserud H."/>
        </authorList>
    </citation>
    <scope>NUCLEOTIDE SEQUENCE</scope>
    <source>
        <strain evidence="5">CBHHK002</strain>
    </source>
</reference>
<feature type="compositionally biased region" description="Low complexity" evidence="3">
    <location>
        <begin position="467"/>
        <end position="494"/>
    </location>
</feature>
<feature type="region of interest" description="Disordered" evidence="3">
    <location>
        <begin position="101"/>
        <end position="186"/>
    </location>
</feature>
<feature type="compositionally biased region" description="Polar residues" evidence="3">
    <location>
        <begin position="496"/>
        <end position="506"/>
    </location>
</feature>
<dbReference type="EMBL" id="JARIHO010000035">
    <property type="protein sequence ID" value="KAJ7331563.1"/>
    <property type="molecule type" value="Genomic_DNA"/>
</dbReference>
<gene>
    <name evidence="5" type="ORF">DFH08DRAFT_966547</name>
</gene>
<dbReference type="Gene3D" id="4.10.60.10">
    <property type="entry name" value="Zinc finger, CCHC-type"/>
    <property type="match status" value="1"/>
</dbReference>
<dbReference type="Proteomes" id="UP001218218">
    <property type="component" value="Unassembled WGS sequence"/>
</dbReference>